<dbReference type="EMBL" id="BPLR01009246">
    <property type="protein sequence ID" value="GIY30554.1"/>
    <property type="molecule type" value="Genomic_DNA"/>
</dbReference>
<organism evidence="1 2">
    <name type="scientific">Caerostris extrusa</name>
    <name type="common">Bark spider</name>
    <name type="synonym">Caerostris bankana</name>
    <dbReference type="NCBI Taxonomy" id="172846"/>
    <lineage>
        <taxon>Eukaryota</taxon>
        <taxon>Metazoa</taxon>
        <taxon>Ecdysozoa</taxon>
        <taxon>Arthropoda</taxon>
        <taxon>Chelicerata</taxon>
        <taxon>Arachnida</taxon>
        <taxon>Araneae</taxon>
        <taxon>Araneomorphae</taxon>
        <taxon>Entelegynae</taxon>
        <taxon>Araneoidea</taxon>
        <taxon>Araneidae</taxon>
        <taxon>Caerostris</taxon>
    </lineage>
</organism>
<keyword evidence="2" id="KW-1185">Reference proteome</keyword>
<comment type="caution">
    <text evidence="1">The sequence shown here is derived from an EMBL/GenBank/DDBJ whole genome shotgun (WGS) entry which is preliminary data.</text>
</comment>
<evidence type="ECO:0000313" key="1">
    <source>
        <dbReference type="EMBL" id="GIY30554.1"/>
    </source>
</evidence>
<evidence type="ECO:0000313" key="2">
    <source>
        <dbReference type="Proteomes" id="UP001054945"/>
    </source>
</evidence>
<gene>
    <name evidence="1" type="ORF">CEXT_625461</name>
</gene>
<proteinExistence type="predicted"/>
<accession>A0AAV4SB91</accession>
<protein>
    <submittedName>
        <fullName evidence="1">Uncharacterized protein</fullName>
    </submittedName>
</protein>
<name>A0AAV4SB91_CAEEX</name>
<sequence length="91" mass="10732">MGVLENPHFVGEQLLKNETVIRSRREQVLKDSRRFVLMENVLAPWEFPRRKTLIFGNGSEGEKWHFQSWLVAMGFVKRDTATQWVCFCGYV</sequence>
<reference evidence="1 2" key="1">
    <citation type="submission" date="2021-06" db="EMBL/GenBank/DDBJ databases">
        <title>Caerostris extrusa draft genome.</title>
        <authorList>
            <person name="Kono N."/>
            <person name="Arakawa K."/>
        </authorList>
    </citation>
    <scope>NUCLEOTIDE SEQUENCE [LARGE SCALE GENOMIC DNA]</scope>
</reference>
<dbReference type="Proteomes" id="UP001054945">
    <property type="component" value="Unassembled WGS sequence"/>
</dbReference>
<dbReference type="AlphaFoldDB" id="A0AAV4SB91"/>